<evidence type="ECO:0000259" key="5">
    <source>
        <dbReference type="PROSITE" id="PS50885"/>
    </source>
</evidence>
<evidence type="ECO:0000256" key="1">
    <source>
        <dbReference type="ARBA" id="ARBA00022553"/>
    </source>
</evidence>
<gene>
    <name evidence="6" type="ORF">LCGC14_0625220</name>
</gene>
<evidence type="ECO:0000256" key="2">
    <source>
        <dbReference type="ARBA" id="ARBA00022679"/>
    </source>
</evidence>
<keyword evidence="4" id="KW-0812">Transmembrane</keyword>
<feature type="transmembrane region" description="Helical" evidence="4">
    <location>
        <begin position="156"/>
        <end position="178"/>
    </location>
</feature>
<dbReference type="EMBL" id="LAZR01001075">
    <property type="protein sequence ID" value="KKN51182.1"/>
    <property type="molecule type" value="Genomic_DNA"/>
</dbReference>
<keyword evidence="2" id="KW-0808">Transferase</keyword>
<sequence length="455" mass="51474">MNLKIHLFSRILLIALICLISSAFYVLYQTDKQAKHEANFTASRISDQVKTQMLQMFARNDFSSPFPNTELWPDINNLSGSCIQFLSRSNKRSRNLCQQITEAERTWPVWFGTLYQHLFSPDFEVRKVFSFNAMTYGSIVVTSNTRIETARAWNNLRAVIGVLFVSIFAVSILVYITINRMLNPAKIIVNGLEKMRDGRLDTRLPSFDIDEWKRTSETINQLASSQEQVIAENQQLALKLLNIQEEDHRYIARELHDEFGQCLAGINAVTASIKQTAKQHSPELVEELNTISPITAHMMDVLRSMLTRLRPAEVDDLGLTTSLKKLLNNWNNRSNGSTRYVLTINGDIDNLPDPLPVNIYRIVQECLTNIAKHAHASLADVIINSQPNHYIQLEISDDGIADVDEFDNTLGVGLLGIRERVMALGGKIILLARSTGGLTVNITIPIVYEEGQYHE</sequence>
<dbReference type="PANTHER" id="PTHR24421">
    <property type="entry name" value="NITRATE/NITRITE SENSOR PROTEIN NARX-RELATED"/>
    <property type="match status" value="1"/>
</dbReference>
<protein>
    <recommendedName>
        <fullName evidence="5">HAMP domain-containing protein</fullName>
    </recommendedName>
</protein>
<accession>A0A0F9RN00</accession>
<comment type="caution">
    <text evidence="6">The sequence shown here is derived from an EMBL/GenBank/DDBJ whole genome shotgun (WGS) entry which is preliminary data.</text>
</comment>
<dbReference type="Pfam" id="PF07730">
    <property type="entry name" value="HisKA_3"/>
    <property type="match status" value="1"/>
</dbReference>
<dbReference type="PANTHER" id="PTHR24421:SF58">
    <property type="entry name" value="SIGNAL TRANSDUCTION HISTIDINE-PROTEIN KINASE_PHOSPHATASE UHPB"/>
    <property type="match status" value="1"/>
</dbReference>
<keyword evidence="3" id="KW-0418">Kinase</keyword>
<dbReference type="Pfam" id="PF02518">
    <property type="entry name" value="HATPase_c"/>
    <property type="match status" value="1"/>
</dbReference>
<dbReference type="CDD" id="cd16917">
    <property type="entry name" value="HATPase_UhpB-NarQ-NarX-like"/>
    <property type="match status" value="1"/>
</dbReference>
<dbReference type="InterPro" id="IPR003594">
    <property type="entry name" value="HATPase_dom"/>
</dbReference>
<dbReference type="InterPro" id="IPR011712">
    <property type="entry name" value="Sig_transdc_His_kin_sub3_dim/P"/>
</dbReference>
<feature type="domain" description="HAMP" evidence="5">
    <location>
        <begin position="179"/>
        <end position="231"/>
    </location>
</feature>
<keyword evidence="4" id="KW-0472">Membrane</keyword>
<dbReference type="Gene3D" id="1.20.5.1930">
    <property type="match status" value="1"/>
</dbReference>
<keyword evidence="4" id="KW-1133">Transmembrane helix</keyword>
<dbReference type="InterPro" id="IPR036890">
    <property type="entry name" value="HATPase_C_sf"/>
</dbReference>
<dbReference type="GO" id="GO:0000155">
    <property type="term" value="F:phosphorelay sensor kinase activity"/>
    <property type="evidence" value="ECO:0007669"/>
    <property type="project" value="InterPro"/>
</dbReference>
<proteinExistence type="predicted"/>
<evidence type="ECO:0000256" key="4">
    <source>
        <dbReference type="SAM" id="Phobius"/>
    </source>
</evidence>
<dbReference type="InterPro" id="IPR050482">
    <property type="entry name" value="Sensor_HK_TwoCompSys"/>
</dbReference>
<name>A0A0F9RN00_9ZZZZ</name>
<dbReference type="Gene3D" id="6.10.340.10">
    <property type="match status" value="1"/>
</dbReference>
<dbReference type="SUPFAM" id="SSF55874">
    <property type="entry name" value="ATPase domain of HSP90 chaperone/DNA topoisomerase II/histidine kinase"/>
    <property type="match status" value="1"/>
</dbReference>
<dbReference type="AlphaFoldDB" id="A0A0F9RN00"/>
<dbReference type="InterPro" id="IPR003660">
    <property type="entry name" value="HAMP_dom"/>
</dbReference>
<organism evidence="6">
    <name type="scientific">marine sediment metagenome</name>
    <dbReference type="NCBI Taxonomy" id="412755"/>
    <lineage>
        <taxon>unclassified sequences</taxon>
        <taxon>metagenomes</taxon>
        <taxon>ecological metagenomes</taxon>
    </lineage>
</organism>
<dbReference type="PROSITE" id="PS50885">
    <property type="entry name" value="HAMP"/>
    <property type="match status" value="1"/>
</dbReference>
<reference evidence="6" key="1">
    <citation type="journal article" date="2015" name="Nature">
        <title>Complex archaea that bridge the gap between prokaryotes and eukaryotes.</title>
        <authorList>
            <person name="Spang A."/>
            <person name="Saw J.H."/>
            <person name="Jorgensen S.L."/>
            <person name="Zaremba-Niedzwiedzka K."/>
            <person name="Martijn J."/>
            <person name="Lind A.E."/>
            <person name="van Eijk R."/>
            <person name="Schleper C."/>
            <person name="Guy L."/>
            <person name="Ettema T.J."/>
        </authorList>
    </citation>
    <scope>NUCLEOTIDE SEQUENCE</scope>
</reference>
<dbReference type="GO" id="GO:0046983">
    <property type="term" value="F:protein dimerization activity"/>
    <property type="evidence" value="ECO:0007669"/>
    <property type="project" value="InterPro"/>
</dbReference>
<evidence type="ECO:0000313" key="6">
    <source>
        <dbReference type="EMBL" id="KKN51182.1"/>
    </source>
</evidence>
<evidence type="ECO:0000256" key="3">
    <source>
        <dbReference type="ARBA" id="ARBA00022777"/>
    </source>
</evidence>
<dbReference type="Gene3D" id="3.30.565.10">
    <property type="entry name" value="Histidine kinase-like ATPase, C-terminal domain"/>
    <property type="match status" value="1"/>
</dbReference>
<keyword evidence="1" id="KW-0597">Phosphoprotein</keyword>
<feature type="transmembrane region" description="Helical" evidence="4">
    <location>
        <begin position="6"/>
        <end position="28"/>
    </location>
</feature>
<dbReference type="GO" id="GO:0016020">
    <property type="term" value="C:membrane"/>
    <property type="evidence" value="ECO:0007669"/>
    <property type="project" value="InterPro"/>
</dbReference>